<dbReference type="Proteomes" id="UP000005463">
    <property type="component" value="Unassembled WGS sequence"/>
</dbReference>
<comment type="caution">
    <text evidence="2">The sequence shown here is derived from an EMBL/GenBank/DDBJ whole genome shotgun (WGS) entry which is preliminary data.</text>
</comment>
<sequence length="110" mass="11305">MPSSRTMSILIRMITMKPSALVSSATVPGTNSLRNASRAASADDAPRTSACFHALVICTACDTPIEKIRNGTRIDIGSMPSPSTGSAPSSQTTGSSATISASTVVFSERV</sequence>
<evidence type="ECO:0000256" key="1">
    <source>
        <dbReference type="SAM" id="MobiDB-lite"/>
    </source>
</evidence>
<dbReference type="EMBL" id="ABLC01000543">
    <property type="protein sequence ID" value="EDS99590.1"/>
    <property type="molecule type" value="Genomic_DNA"/>
</dbReference>
<feature type="region of interest" description="Disordered" evidence="1">
    <location>
        <begin position="73"/>
        <end position="110"/>
    </location>
</feature>
<evidence type="ECO:0000313" key="2">
    <source>
        <dbReference type="EMBL" id="EDS99590.1"/>
    </source>
</evidence>
<organism evidence="2 3">
    <name type="scientific">Burkholderia ambifaria IOP40-10</name>
    <dbReference type="NCBI Taxonomy" id="396596"/>
    <lineage>
        <taxon>Bacteria</taxon>
        <taxon>Pseudomonadati</taxon>
        <taxon>Pseudomonadota</taxon>
        <taxon>Betaproteobacteria</taxon>
        <taxon>Burkholderiales</taxon>
        <taxon>Burkholderiaceae</taxon>
        <taxon>Burkholderia</taxon>
        <taxon>Burkholderia cepacia complex</taxon>
    </lineage>
</organism>
<dbReference type="AlphaFoldDB" id="B1FS81"/>
<accession>B1FS81</accession>
<evidence type="ECO:0000313" key="3">
    <source>
        <dbReference type="Proteomes" id="UP000005463"/>
    </source>
</evidence>
<reference evidence="2 3" key="1">
    <citation type="submission" date="2008-03" db="EMBL/GenBank/DDBJ databases">
        <title>Sequencing of the draft genome and assembly of Burkholderia ambifaria IOP40-10.</title>
        <authorList>
            <consortium name="US DOE Joint Genome Institute (JGI-PGF)"/>
            <person name="Copeland A."/>
            <person name="Lucas S."/>
            <person name="Lapidus A."/>
            <person name="Glavina del Rio T."/>
            <person name="Dalin E."/>
            <person name="Tice H."/>
            <person name="Bruce D."/>
            <person name="Goodwin L."/>
            <person name="Pitluck S."/>
            <person name="Larimer F."/>
            <person name="Land M.L."/>
            <person name="Hauser L."/>
            <person name="Tiedje J."/>
            <person name="Richardson P."/>
        </authorList>
    </citation>
    <scope>NUCLEOTIDE SEQUENCE [LARGE SCALE GENOMIC DNA]</scope>
    <source>
        <strain evidence="2 3">IOP40-10</strain>
    </source>
</reference>
<name>B1FS81_9BURK</name>
<protein>
    <submittedName>
        <fullName evidence="2">Uncharacterized protein</fullName>
    </submittedName>
</protein>
<proteinExistence type="predicted"/>
<feature type="compositionally biased region" description="Low complexity" evidence="1">
    <location>
        <begin position="89"/>
        <end position="110"/>
    </location>
</feature>
<gene>
    <name evidence="2" type="ORF">BamIOP4010DRAFT_6894</name>
</gene>